<reference evidence="2 3" key="1">
    <citation type="submission" date="2015-03" db="EMBL/GenBank/DDBJ databases">
        <authorList>
            <consortium name="Pathogen Informatics"/>
        </authorList>
    </citation>
    <scope>NUCLEOTIDE SEQUENCE [LARGE SCALE GENOMIC DNA]</scope>
    <source>
        <strain evidence="2 3">D00501624</strain>
    </source>
</reference>
<feature type="region of interest" description="Disordered" evidence="1">
    <location>
        <begin position="1"/>
        <end position="32"/>
    </location>
</feature>
<sequence length="65" mass="6616">MSSPSRQIAAPTKAPITIPGPNSPPDPPVPIDSDVARILAIGKTMTIHNGMLSSVPRSAASCAQP</sequence>
<proteinExistence type="predicted"/>
<dbReference type="EMBL" id="CQQC01002334">
    <property type="protein sequence ID" value="CNW72893.1"/>
    <property type="molecule type" value="Genomic_DNA"/>
</dbReference>
<accession>A0A655FYL8</accession>
<gene>
    <name evidence="2" type="ORF">ERS007661_04230</name>
</gene>
<dbReference type="AlphaFoldDB" id="A0A655FYL8"/>
<name>A0A655FYL8_MYCTX</name>
<dbReference type="Proteomes" id="UP000039217">
    <property type="component" value="Unassembled WGS sequence"/>
</dbReference>
<evidence type="ECO:0000313" key="2">
    <source>
        <dbReference type="EMBL" id="CNW72893.1"/>
    </source>
</evidence>
<feature type="compositionally biased region" description="Pro residues" evidence="1">
    <location>
        <begin position="21"/>
        <end position="30"/>
    </location>
</feature>
<protein>
    <submittedName>
        <fullName evidence="2">Uncharacterized protein</fullName>
    </submittedName>
</protein>
<organism evidence="2 3">
    <name type="scientific">Mycobacterium tuberculosis</name>
    <dbReference type="NCBI Taxonomy" id="1773"/>
    <lineage>
        <taxon>Bacteria</taxon>
        <taxon>Bacillati</taxon>
        <taxon>Actinomycetota</taxon>
        <taxon>Actinomycetes</taxon>
        <taxon>Mycobacteriales</taxon>
        <taxon>Mycobacteriaceae</taxon>
        <taxon>Mycobacterium</taxon>
        <taxon>Mycobacterium tuberculosis complex</taxon>
    </lineage>
</organism>
<evidence type="ECO:0000313" key="3">
    <source>
        <dbReference type="Proteomes" id="UP000039217"/>
    </source>
</evidence>
<evidence type="ECO:0000256" key="1">
    <source>
        <dbReference type="SAM" id="MobiDB-lite"/>
    </source>
</evidence>